<protein>
    <recommendedName>
        <fullName evidence="3">RNase H type-1 domain-containing protein</fullName>
    </recommendedName>
</protein>
<sequence length="104" mass="11591">MEAWTRPLFGTSGPPNWSSISMTKGWWQLPPHGWIKVDVDGSVSSTRPRASIGDSDTTRVLKVSLAKGYHQVEIESDNAILISVIQNELAVSNIYSEVQLIHDW</sequence>
<keyword evidence="2" id="KW-1185">Reference proteome</keyword>
<dbReference type="OrthoDB" id="1107337at2759"/>
<evidence type="ECO:0000313" key="2">
    <source>
        <dbReference type="Proteomes" id="UP000593573"/>
    </source>
</evidence>
<organism evidence="1 2">
    <name type="scientific">Gossypium klotzschianum</name>
    <dbReference type="NCBI Taxonomy" id="34286"/>
    <lineage>
        <taxon>Eukaryota</taxon>
        <taxon>Viridiplantae</taxon>
        <taxon>Streptophyta</taxon>
        <taxon>Embryophyta</taxon>
        <taxon>Tracheophyta</taxon>
        <taxon>Spermatophyta</taxon>
        <taxon>Magnoliopsida</taxon>
        <taxon>eudicotyledons</taxon>
        <taxon>Gunneridae</taxon>
        <taxon>Pentapetalae</taxon>
        <taxon>rosids</taxon>
        <taxon>malvids</taxon>
        <taxon>Malvales</taxon>
        <taxon>Malvaceae</taxon>
        <taxon>Malvoideae</taxon>
        <taxon>Gossypium</taxon>
    </lineage>
</organism>
<dbReference type="AlphaFoldDB" id="A0A7J8VJF5"/>
<evidence type="ECO:0008006" key="3">
    <source>
        <dbReference type="Google" id="ProtNLM"/>
    </source>
</evidence>
<accession>A0A7J8VJF5</accession>
<dbReference type="EMBL" id="JABFAB010000010">
    <property type="protein sequence ID" value="MBA0662599.1"/>
    <property type="molecule type" value="Genomic_DNA"/>
</dbReference>
<gene>
    <name evidence="1" type="ORF">Goklo_006689</name>
</gene>
<dbReference type="Proteomes" id="UP000593573">
    <property type="component" value="Unassembled WGS sequence"/>
</dbReference>
<reference evidence="1 2" key="1">
    <citation type="journal article" date="2019" name="Genome Biol. Evol.">
        <title>Insights into the evolution of the New World diploid cottons (Gossypium, subgenus Houzingenia) based on genome sequencing.</title>
        <authorList>
            <person name="Grover C.E."/>
            <person name="Arick M.A. 2nd"/>
            <person name="Thrash A."/>
            <person name="Conover J.L."/>
            <person name="Sanders W.S."/>
            <person name="Peterson D.G."/>
            <person name="Frelichowski J.E."/>
            <person name="Scheffler J.A."/>
            <person name="Scheffler B.E."/>
            <person name="Wendel J.F."/>
        </authorList>
    </citation>
    <scope>NUCLEOTIDE SEQUENCE [LARGE SCALE GENOMIC DNA]</scope>
    <source>
        <strain evidence="1">57</strain>
        <tissue evidence="1">Leaf</tissue>
    </source>
</reference>
<evidence type="ECO:0000313" key="1">
    <source>
        <dbReference type="EMBL" id="MBA0662599.1"/>
    </source>
</evidence>
<proteinExistence type="predicted"/>
<comment type="caution">
    <text evidence="1">The sequence shown here is derived from an EMBL/GenBank/DDBJ whole genome shotgun (WGS) entry which is preliminary data.</text>
</comment>
<name>A0A7J8VJF5_9ROSI</name>